<dbReference type="PANTHER" id="PTHR45947">
    <property type="entry name" value="SULFOQUINOVOSYL TRANSFERASE SQD2"/>
    <property type="match status" value="1"/>
</dbReference>
<evidence type="ECO:0000259" key="1">
    <source>
        <dbReference type="Pfam" id="PF00534"/>
    </source>
</evidence>
<feature type="domain" description="Glycosyltransferase subfamily 4-like N-terminal" evidence="2">
    <location>
        <begin position="13"/>
        <end position="174"/>
    </location>
</feature>
<dbReference type="EC" id="2.4.-.-" evidence="3"/>
<accession>A0ABV1I329</accession>
<dbReference type="InterPro" id="IPR028098">
    <property type="entry name" value="Glyco_trans_4-like_N"/>
</dbReference>
<evidence type="ECO:0000313" key="3">
    <source>
        <dbReference type="EMBL" id="MEQ2578800.1"/>
    </source>
</evidence>
<keyword evidence="4" id="KW-1185">Reference proteome</keyword>
<proteinExistence type="predicted"/>
<organism evidence="3 4">
    <name type="scientific">Hominiventricola aquisgranensis</name>
    <dbReference type="NCBI Taxonomy" id="3133164"/>
    <lineage>
        <taxon>Bacteria</taxon>
        <taxon>Bacillati</taxon>
        <taxon>Bacillota</taxon>
        <taxon>Clostridia</taxon>
        <taxon>Lachnospirales</taxon>
        <taxon>Lachnospiraceae</taxon>
        <taxon>Hominiventricola</taxon>
    </lineage>
</organism>
<dbReference type="EMBL" id="JBBMFC010000012">
    <property type="protein sequence ID" value="MEQ2578800.1"/>
    <property type="molecule type" value="Genomic_DNA"/>
</dbReference>
<name>A0ABV1I329_9FIRM</name>
<dbReference type="Pfam" id="PF00534">
    <property type="entry name" value="Glycos_transf_1"/>
    <property type="match status" value="1"/>
</dbReference>
<dbReference type="InterPro" id="IPR001296">
    <property type="entry name" value="Glyco_trans_1"/>
</dbReference>
<evidence type="ECO:0000259" key="2">
    <source>
        <dbReference type="Pfam" id="PF13439"/>
    </source>
</evidence>
<keyword evidence="3" id="KW-0808">Transferase</keyword>
<dbReference type="RefSeq" id="WP_349144364.1">
    <property type="nucleotide sequence ID" value="NZ_JBBMFC010000012.1"/>
</dbReference>
<dbReference type="InterPro" id="IPR050194">
    <property type="entry name" value="Glycosyltransferase_grp1"/>
</dbReference>
<dbReference type="Gene3D" id="3.40.50.2000">
    <property type="entry name" value="Glycogen Phosphorylase B"/>
    <property type="match status" value="2"/>
</dbReference>
<comment type="caution">
    <text evidence="3">The sequence shown here is derived from an EMBL/GenBank/DDBJ whole genome shotgun (WGS) entry which is preliminary data.</text>
</comment>
<dbReference type="Pfam" id="PF13439">
    <property type="entry name" value="Glyco_transf_4"/>
    <property type="match status" value="1"/>
</dbReference>
<sequence>MKILHLLTSGETGGIERLCYDISRYGKESHTFCFLKKGGCIYEEMLKEGRSVINLAEYGKGFNIGKLSALIKYAREYDAIIVHHGDPILKLYYILTKTVTHKCGITMVHSCYDDESQIKYKGMKLRISDAIFQKCFDVSDGVWFVSEAGRKSCRNRYRLNESACRVIYNGISPELLEKAKENKIRSNGIYSITYIGRLVPEKGVELLIDAFESIANKYHTKLSIVGDGDSRDPLEAQVEKKNLSDKVTFYGQQSDVSHYLEQTDIFVYPSVCQEVFGISLVEAMAYGIPCIANAVGGIPEIIDNGIDGFLTQESTSGEISDLIEKVIRLYENGKIDEISENAKKKASRFSICHSCKMIEEEATRLYERKSRENN</sequence>
<protein>
    <submittedName>
        <fullName evidence="3">Glycosyltransferase</fullName>
        <ecNumber evidence="3">2.4.-.-</ecNumber>
    </submittedName>
</protein>
<dbReference type="Proteomes" id="UP001470288">
    <property type="component" value="Unassembled WGS sequence"/>
</dbReference>
<dbReference type="SUPFAM" id="SSF53756">
    <property type="entry name" value="UDP-Glycosyltransferase/glycogen phosphorylase"/>
    <property type="match status" value="1"/>
</dbReference>
<keyword evidence="3" id="KW-0328">Glycosyltransferase</keyword>
<dbReference type="PANTHER" id="PTHR45947:SF3">
    <property type="entry name" value="SULFOQUINOVOSYL TRANSFERASE SQD2"/>
    <property type="match status" value="1"/>
</dbReference>
<gene>
    <name evidence="3" type="ORF">WMO62_08105</name>
</gene>
<feature type="domain" description="Glycosyl transferase family 1" evidence="1">
    <location>
        <begin position="190"/>
        <end position="344"/>
    </location>
</feature>
<dbReference type="CDD" id="cd03811">
    <property type="entry name" value="GT4_GT28_WabH-like"/>
    <property type="match status" value="1"/>
</dbReference>
<reference evidence="3 4" key="1">
    <citation type="submission" date="2024-03" db="EMBL/GenBank/DDBJ databases">
        <title>Human intestinal bacterial collection.</title>
        <authorList>
            <person name="Pauvert C."/>
            <person name="Hitch T.C.A."/>
            <person name="Clavel T."/>
        </authorList>
    </citation>
    <scope>NUCLEOTIDE SEQUENCE [LARGE SCALE GENOMIC DNA]</scope>
    <source>
        <strain evidence="3 4">CLA-AA-H78B</strain>
    </source>
</reference>
<evidence type="ECO:0000313" key="4">
    <source>
        <dbReference type="Proteomes" id="UP001470288"/>
    </source>
</evidence>
<dbReference type="GO" id="GO:0016757">
    <property type="term" value="F:glycosyltransferase activity"/>
    <property type="evidence" value="ECO:0007669"/>
    <property type="project" value="UniProtKB-KW"/>
</dbReference>